<keyword evidence="1" id="KW-0812">Transmembrane</keyword>
<feature type="transmembrane region" description="Helical" evidence="1">
    <location>
        <begin position="75"/>
        <end position="97"/>
    </location>
</feature>
<reference evidence="2" key="1">
    <citation type="submission" date="2020-08" db="EMBL/GenBank/DDBJ databases">
        <title>Genome public.</title>
        <authorList>
            <person name="Liu C."/>
            <person name="Sun Q."/>
        </authorList>
    </citation>
    <scope>NUCLEOTIDE SEQUENCE</scope>
    <source>
        <strain evidence="2">NSJ-32</strain>
    </source>
</reference>
<keyword evidence="1" id="KW-0472">Membrane</keyword>
<name>A0A926I0A6_9FIRM</name>
<dbReference type="RefSeq" id="WP_249289108.1">
    <property type="nucleotide sequence ID" value="NZ_JACRSQ010000001.1"/>
</dbReference>
<feature type="transmembrane region" description="Helical" evidence="1">
    <location>
        <begin position="118"/>
        <end position="144"/>
    </location>
</feature>
<evidence type="ECO:0000256" key="1">
    <source>
        <dbReference type="SAM" id="Phobius"/>
    </source>
</evidence>
<sequence length="281" mass="31349">MMTRQDISREITRSELPISKIIQGAWRLFSERWIWYLLLTVLVFFPSTLVVQYAAGLINPETAEIQDLIKVYMAVILMSFVWIIGTLVSAVMVNAQLRDEPFSFGTAFYKGICAWPKAIATVLLLMAILIGIAMAGMLAVTILPLLAVPFITALLIGSVVFSAALYFAAITAALRKKMFMDNLKYVVYILRGHFGKSIGLFMLLFLGSLFVSYGVGVLEEPLLALIANSSVRWIVQSFLDSLLSITNIFMFIGLTIYFLNLESIRLEEEAARAEADRLPLP</sequence>
<protein>
    <submittedName>
        <fullName evidence="2">Uncharacterized protein</fullName>
    </submittedName>
</protein>
<evidence type="ECO:0000313" key="2">
    <source>
        <dbReference type="EMBL" id="MBC8542015.1"/>
    </source>
</evidence>
<keyword evidence="3" id="KW-1185">Reference proteome</keyword>
<dbReference type="AlphaFoldDB" id="A0A926I0A6"/>
<feature type="transmembrane region" description="Helical" evidence="1">
    <location>
        <begin position="198"/>
        <end position="218"/>
    </location>
</feature>
<evidence type="ECO:0000313" key="3">
    <source>
        <dbReference type="Proteomes" id="UP000657006"/>
    </source>
</evidence>
<accession>A0A926I0A6</accession>
<feature type="transmembrane region" description="Helical" evidence="1">
    <location>
        <begin position="33"/>
        <end position="55"/>
    </location>
</feature>
<comment type="caution">
    <text evidence="2">The sequence shown here is derived from an EMBL/GenBank/DDBJ whole genome shotgun (WGS) entry which is preliminary data.</text>
</comment>
<dbReference type="EMBL" id="JACRSQ010000001">
    <property type="protein sequence ID" value="MBC8542015.1"/>
    <property type="molecule type" value="Genomic_DNA"/>
</dbReference>
<keyword evidence="1" id="KW-1133">Transmembrane helix</keyword>
<feature type="transmembrane region" description="Helical" evidence="1">
    <location>
        <begin position="150"/>
        <end position="174"/>
    </location>
</feature>
<gene>
    <name evidence="2" type="ORF">H8730_00425</name>
</gene>
<feature type="transmembrane region" description="Helical" evidence="1">
    <location>
        <begin position="238"/>
        <end position="259"/>
    </location>
</feature>
<proteinExistence type="predicted"/>
<dbReference type="Proteomes" id="UP000657006">
    <property type="component" value="Unassembled WGS sequence"/>
</dbReference>
<organism evidence="2 3">
    <name type="scientific">Bianquea renquensis</name>
    <dbReference type="NCBI Taxonomy" id="2763661"/>
    <lineage>
        <taxon>Bacteria</taxon>
        <taxon>Bacillati</taxon>
        <taxon>Bacillota</taxon>
        <taxon>Clostridia</taxon>
        <taxon>Eubacteriales</taxon>
        <taxon>Bianqueaceae</taxon>
        <taxon>Bianquea</taxon>
    </lineage>
</organism>